<dbReference type="EMBL" id="JAGKQM010000007">
    <property type="protein sequence ID" value="KAH0917314.1"/>
    <property type="molecule type" value="Genomic_DNA"/>
</dbReference>
<keyword evidence="2" id="KW-1185">Reference proteome</keyword>
<sequence length="123" mass="13459">MSRQLCFAPVAASSSRGRQRRSLPSPYRLCSLFGGPCLCLGGTKALLRHISEIFGLDFGFLCGLAACKAHVSVFRGGIFIGQRLGVYQCDGLLDLFLCFLTALVSSGWWRMVDSGGQFKFVQR</sequence>
<evidence type="ECO:0000313" key="2">
    <source>
        <dbReference type="Proteomes" id="UP000824890"/>
    </source>
</evidence>
<evidence type="ECO:0000313" key="1">
    <source>
        <dbReference type="EMBL" id="KAH0917314.1"/>
    </source>
</evidence>
<gene>
    <name evidence="1" type="ORF">HID58_024974</name>
</gene>
<comment type="caution">
    <text evidence="1">The sequence shown here is derived from an EMBL/GenBank/DDBJ whole genome shotgun (WGS) entry which is preliminary data.</text>
</comment>
<protein>
    <submittedName>
        <fullName evidence="1">Uncharacterized protein</fullName>
    </submittedName>
</protein>
<dbReference type="Proteomes" id="UP000824890">
    <property type="component" value="Unassembled WGS sequence"/>
</dbReference>
<name>A0ABQ8CJP9_BRANA</name>
<reference evidence="1 2" key="1">
    <citation type="submission" date="2021-05" db="EMBL/GenBank/DDBJ databases">
        <title>Genome Assembly of Synthetic Allotetraploid Brassica napus Reveals Homoeologous Exchanges between Subgenomes.</title>
        <authorList>
            <person name="Davis J.T."/>
        </authorList>
    </citation>
    <scope>NUCLEOTIDE SEQUENCE [LARGE SCALE GENOMIC DNA]</scope>
    <source>
        <strain evidence="2">cv. Da-Ae</strain>
        <tissue evidence="1">Seedling</tissue>
    </source>
</reference>
<proteinExistence type="predicted"/>
<accession>A0ABQ8CJP9</accession>
<organism evidence="1 2">
    <name type="scientific">Brassica napus</name>
    <name type="common">Rape</name>
    <dbReference type="NCBI Taxonomy" id="3708"/>
    <lineage>
        <taxon>Eukaryota</taxon>
        <taxon>Viridiplantae</taxon>
        <taxon>Streptophyta</taxon>
        <taxon>Embryophyta</taxon>
        <taxon>Tracheophyta</taxon>
        <taxon>Spermatophyta</taxon>
        <taxon>Magnoliopsida</taxon>
        <taxon>eudicotyledons</taxon>
        <taxon>Gunneridae</taxon>
        <taxon>Pentapetalae</taxon>
        <taxon>rosids</taxon>
        <taxon>malvids</taxon>
        <taxon>Brassicales</taxon>
        <taxon>Brassicaceae</taxon>
        <taxon>Brassiceae</taxon>
        <taxon>Brassica</taxon>
    </lineage>
</organism>